<keyword evidence="2" id="KW-1185">Reference proteome</keyword>
<dbReference type="Proteomes" id="UP001396898">
    <property type="component" value="Unassembled WGS sequence"/>
</dbReference>
<accession>A0ABR1S7F2</accession>
<sequence length="210" mass="21656">MTSGPTVDAEDGKAVMTVGTFRLMVPDVVTECETYDDFEVTPGAVVEASFDEDAEGLAAAAEVVAATEDVAAAVEEEAIVEESAAIDEATLVEEAVWPVPLAPPVADVKKSARLVRAVEVAGADELVAIEELDFIEELALCTRDPGADPEAAPDAMLEEAVLGAAEPAGLVLLDWLGATLDAPTAALEVGAMPEEVGCADWEAVATSEDE</sequence>
<protein>
    <submittedName>
        <fullName evidence="1">Uncharacterized protein</fullName>
    </submittedName>
</protein>
<evidence type="ECO:0000313" key="2">
    <source>
        <dbReference type="Proteomes" id="UP001396898"/>
    </source>
</evidence>
<dbReference type="EMBL" id="JAQQWI010000007">
    <property type="protein sequence ID" value="KAK8027767.1"/>
    <property type="molecule type" value="Genomic_DNA"/>
</dbReference>
<organism evidence="1 2">
    <name type="scientific">Apiospora marii</name>
    <dbReference type="NCBI Taxonomy" id="335849"/>
    <lineage>
        <taxon>Eukaryota</taxon>
        <taxon>Fungi</taxon>
        <taxon>Dikarya</taxon>
        <taxon>Ascomycota</taxon>
        <taxon>Pezizomycotina</taxon>
        <taxon>Sordariomycetes</taxon>
        <taxon>Xylariomycetidae</taxon>
        <taxon>Amphisphaeriales</taxon>
        <taxon>Apiosporaceae</taxon>
        <taxon>Apiospora</taxon>
    </lineage>
</organism>
<gene>
    <name evidence="1" type="ORF">PG991_004823</name>
</gene>
<reference evidence="1 2" key="1">
    <citation type="submission" date="2023-01" db="EMBL/GenBank/DDBJ databases">
        <title>Analysis of 21 Apiospora genomes using comparative genomics revels a genus with tremendous synthesis potential of carbohydrate active enzymes and secondary metabolites.</title>
        <authorList>
            <person name="Sorensen T."/>
        </authorList>
    </citation>
    <scope>NUCLEOTIDE SEQUENCE [LARGE SCALE GENOMIC DNA]</scope>
    <source>
        <strain evidence="1 2">CBS 20057</strain>
    </source>
</reference>
<proteinExistence type="predicted"/>
<evidence type="ECO:0000313" key="1">
    <source>
        <dbReference type="EMBL" id="KAK8027767.1"/>
    </source>
</evidence>
<comment type="caution">
    <text evidence="1">The sequence shown here is derived from an EMBL/GenBank/DDBJ whole genome shotgun (WGS) entry which is preliminary data.</text>
</comment>
<name>A0ABR1S7F2_9PEZI</name>